<keyword evidence="11" id="KW-0998">Cell outer membrane</keyword>
<dbReference type="RefSeq" id="WP_122238658.1">
    <property type="nucleotide sequence ID" value="NZ_RDQM01000010.1"/>
</dbReference>
<evidence type="ECO:0000256" key="10">
    <source>
        <dbReference type="ARBA" id="ARBA00023186"/>
    </source>
</evidence>
<evidence type="ECO:0000256" key="11">
    <source>
        <dbReference type="ARBA" id="ARBA00023237"/>
    </source>
</evidence>
<feature type="signal peptide" evidence="13">
    <location>
        <begin position="1"/>
        <end position="29"/>
    </location>
</feature>
<evidence type="ECO:0000256" key="1">
    <source>
        <dbReference type="ARBA" id="ARBA00004459"/>
    </source>
</evidence>
<reference evidence="14 15" key="1">
    <citation type="submission" date="2018-10" db="EMBL/GenBank/DDBJ databases">
        <title>Comamonadaceae CDC group NO-1 genome sequencing and assembly.</title>
        <authorList>
            <person name="Bernier A.-M."/>
            <person name="Bernard K."/>
        </authorList>
    </citation>
    <scope>NUCLEOTIDE SEQUENCE [LARGE SCALE GENOMIC DNA]</scope>
    <source>
        <strain evidence="14 15">NML970147</strain>
    </source>
</reference>
<name>A0A3M6Q3I3_9BURK</name>
<dbReference type="PROSITE" id="PS51257">
    <property type="entry name" value="PROKAR_LIPOPROTEIN"/>
    <property type="match status" value="1"/>
</dbReference>
<feature type="chain" id="PRO_5018103924" description="Outer-membrane lipoprotein LolB" evidence="13">
    <location>
        <begin position="30"/>
        <end position="182"/>
    </location>
</feature>
<proteinExistence type="inferred from homology"/>
<keyword evidence="6 13" id="KW-0732">Signal</keyword>
<evidence type="ECO:0000256" key="9">
    <source>
        <dbReference type="ARBA" id="ARBA00023139"/>
    </source>
</evidence>
<dbReference type="EMBL" id="RDQM01000010">
    <property type="protein sequence ID" value="RMW96918.1"/>
    <property type="molecule type" value="Genomic_DNA"/>
</dbReference>
<dbReference type="InterPro" id="IPR006311">
    <property type="entry name" value="TAT_signal"/>
</dbReference>
<organism evidence="14 15">
    <name type="scientific">Allofranklinella schreckenbergeri</name>
    <dbReference type="NCBI Taxonomy" id="1076744"/>
    <lineage>
        <taxon>Bacteria</taxon>
        <taxon>Pseudomonadati</taxon>
        <taxon>Pseudomonadota</taxon>
        <taxon>Betaproteobacteria</taxon>
        <taxon>Burkholderiales</taxon>
        <taxon>Comamonadaceae</taxon>
        <taxon>Allofranklinella</taxon>
    </lineage>
</organism>
<evidence type="ECO:0000313" key="15">
    <source>
        <dbReference type="Proteomes" id="UP000267521"/>
    </source>
</evidence>
<comment type="subcellular location">
    <subcellularLocation>
        <location evidence="1">Cell outer membrane</location>
        <topology evidence="1">Lipid-anchor</topology>
    </subcellularLocation>
</comment>
<evidence type="ECO:0000256" key="7">
    <source>
        <dbReference type="ARBA" id="ARBA00022927"/>
    </source>
</evidence>
<dbReference type="GO" id="GO:0015031">
    <property type="term" value="P:protein transport"/>
    <property type="evidence" value="ECO:0007669"/>
    <property type="project" value="UniProtKB-KW"/>
</dbReference>
<comment type="caution">
    <text evidence="14">The sequence shown here is derived from an EMBL/GenBank/DDBJ whole genome shotgun (WGS) entry which is preliminary data.</text>
</comment>
<dbReference type="Proteomes" id="UP000267521">
    <property type="component" value="Unassembled WGS sequence"/>
</dbReference>
<dbReference type="InterPro" id="IPR029046">
    <property type="entry name" value="LolA/LolB/LppX"/>
</dbReference>
<sequence length="182" mass="20022">MKTPAPMTRRQCLALGSAAWLALGLSACALPKPYAPLQEGVWRGRMALHTEEEPPQSHVATFELRGHAQAGALDVFTPLGSILARLHWDARQAVLETGSETHTGQTLDELAQRIFGAPIPIAALFAWLSGRAQPEPGWLVDLSRYDQGRIFAVRQQPLPRATLRVILQSDAVLLQIMLNNKY</sequence>
<dbReference type="Gene3D" id="2.50.20.10">
    <property type="entry name" value="Lipoprotein localisation LolA/LolB/LppX"/>
    <property type="match status" value="1"/>
</dbReference>
<dbReference type="SUPFAM" id="SSF89392">
    <property type="entry name" value="Prokaryotic lipoproteins and lipoprotein localization factors"/>
    <property type="match status" value="1"/>
</dbReference>
<comment type="similarity">
    <text evidence="2">Belongs to the LolB family.</text>
</comment>
<dbReference type="Pfam" id="PF03550">
    <property type="entry name" value="LolB"/>
    <property type="match status" value="1"/>
</dbReference>
<evidence type="ECO:0000256" key="12">
    <source>
        <dbReference type="ARBA" id="ARBA00023288"/>
    </source>
</evidence>
<protein>
    <recommendedName>
        <fullName evidence="4">Outer-membrane lipoprotein LolB</fullName>
    </recommendedName>
</protein>
<dbReference type="GO" id="GO:0009279">
    <property type="term" value="C:cell outer membrane"/>
    <property type="evidence" value="ECO:0007669"/>
    <property type="project" value="UniProtKB-SubCell"/>
</dbReference>
<evidence type="ECO:0000256" key="6">
    <source>
        <dbReference type="ARBA" id="ARBA00022729"/>
    </source>
</evidence>
<keyword evidence="7" id="KW-0653">Protein transport</keyword>
<dbReference type="InterPro" id="IPR004565">
    <property type="entry name" value="OM_lipoprot_LolB"/>
</dbReference>
<dbReference type="PROSITE" id="PS51318">
    <property type="entry name" value="TAT"/>
    <property type="match status" value="1"/>
</dbReference>
<evidence type="ECO:0000313" key="14">
    <source>
        <dbReference type="EMBL" id="RMW96918.1"/>
    </source>
</evidence>
<keyword evidence="10" id="KW-0143">Chaperone</keyword>
<keyword evidence="9" id="KW-0564">Palmitate</keyword>
<evidence type="ECO:0000256" key="5">
    <source>
        <dbReference type="ARBA" id="ARBA00022448"/>
    </source>
</evidence>
<evidence type="ECO:0000256" key="2">
    <source>
        <dbReference type="ARBA" id="ARBA00009696"/>
    </source>
</evidence>
<dbReference type="AlphaFoldDB" id="A0A3M6Q3I3"/>
<evidence type="ECO:0000256" key="3">
    <source>
        <dbReference type="ARBA" id="ARBA00011245"/>
    </source>
</evidence>
<accession>A0A3M6Q3I3</accession>
<evidence type="ECO:0000256" key="13">
    <source>
        <dbReference type="SAM" id="SignalP"/>
    </source>
</evidence>
<evidence type="ECO:0000256" key="8">
    <source>
        <dbReference type="ARBA" id="ARBA00023136"/>
    </source>
</evidence>
<keyword evidence="5" id="KW-0813">Transport</keyword>
<evidence type="ECO:0000256" key="4">
    <source>
        <dbReference type="ARBA" id="ARBA00016202"/>
    </source>
</evidence>
<keyword evidence="8" id="KW-0472">Membrane</keyword>
<comment type="subunit">
    <text evidence="3">Monomer.</text>
</comment>
<gene>
    <name evidence="14" type="ORF">EBQ26_08845</name>
</gene>
<keyword evidence="12" id="KW-0449">Lipoprotein</keyword>